<name>A0A066RM39_9GAMM</name>
<evidence type="ECO:0000313" key="7">
    <source>
        <dbReference type="Proteomes" id="UP000027192"/>
    </source>
</evidence>
<evidence type="ECO:0000256" key="5">
    <source>
        <dbReference type="HAMAP-Rule" id="MF_01062"/>
    </source>
</evidence>
<sequence length="277" mass="31269">MRRKSDFRDVFYVSDGTAITSETLGHAVLGQFDLEIRQTTLPFVETIERAQQVKDKIDAAYRESGIEPLVFFSIVLPDVKAIINQSQAKLYDVLDALVQPLSQDLNMIPNAMLGRSHSISRDAASYQDRIAAIEYTLAHDDGISLNNLDKADIILLGVSRCGKTPTSLYLAMQFGIRAVNYPFIADDMSSLKLPKEIEPHRYKTYGLTIDTERLVTIRNERYANSQYASENQCESELAKVEAMFRREAIPYLNTTSLSVEEISTRLLDISGLKRRMC</sequence>
<dbReference type="GO" id="GO:0004674">
    <property type="term" value="F:protein serine/threonine kinase activity"/>
    <property type="evidence" value="ECO:0007669"/>
    <property type="project" value="UniProtKB-UniRule"/>
</dbReference>
<dbReference type="PANTHER" id="PTHR31756:SF3">
    <property type="entry name" value="PYRUVATE, PHOSPHATE DIKINASE REGULATORY PROTEIN 1, CHLOROPLASTIC"/>
    <property type="match status" value="1"/>
</dbReference>
<dbReference type="PANTHER" id="PTHR31756">
    <property type="entry name" value="PYRUVATE, PHOSPHATE DIKINASE REGULATORY PROTEIN 1, CHLOROPLASTIC"/>
    <property type="match status" value="1"/>
</dbReference>
<comment type="function">
    <text evidence="5">Bifunctional serine/threonine kinase and phosphorylase involved in the regulation of the phosphoenolpyruvate synthase (PEPS) by catalyzing its phosphorylation/dephosphorylation.</text>
</comment>
<dbReference type="Proteomes" id="UP000027192">
    <property type="component" value="Unassembled WGS sequence"/>
</dbReference>
<keyword evidence="7" id="KW-1185">Reference proteome</keyword>
<comment type="catalytic activity">
    <reaction evidence="5">
        <text>[pyruvate, water dikinase] + ADP = [pyruvate, water dikinase]-phosphate + AMP + H(+)</text>
        <dbReference type="Rhea" id="RHEA:46020"/>
        <dbReference type="Rhea" id="RHEA-COMP:11425"/>
        <dbReference type="Rhea" id="RHEA-COMP:11426"/>
        <dbReference type="ChEBI" id="CHEBI:15378"/>
        <dbReference type="ChEBI" id="CHEBI:43176"/>
        <dbReference type="ChEBI" id="CHEBI:68546"/>
        <dbReference type="ChEBI" id="CHEBI:456215"/>
        <dbReference type="ChEBI" id="CHEBI:456216"/>
        <dbReference type="EC" id="2.7.11.33"/>
    </reaction>
</comment>
<comment type="caution">
    <text evidence="6">The sequence shown here is derived from an EMBL/GenBank/DDBJ whole genome shotgun (WGS) entry which is preliminary data.</text>
</comment>
<gene>
    <name evidence="6" type="ORF">EA58_10850</name>
</gene>
<evidence type="ECO:0000256" key="4">
    <source>
        <dbReference type="ARBA" id="ARBA00022777"/>
    </source>
</evidence>
<comment type="catalytic activity">
    <reaction evidence="5">
        <text>[pyruvate, water dikinase]-phosphate + phosphate + H(+) = [pyruvate, water dikinase] + diphosphate</text>
        <dbReference type="Rhea" id="RHEA:48580"/>
        <dbReference type="Rhea" id="RHEA-COMP:11425"/>
        <dbReference type="Rhea" id="RHEA-COMP:11426"/>
        <dbReference type="ChEBI" id="CHEBI:15378"/>
        <dbReference type="ChEBI" id="CHEBI:33019"/>
        <dbReference type="ChEBI" id="CHEBI:43176"/>
        <dbReference type="ChEBI" id="CHEBI:43474"/>
        <dbReference type="ChEBI" id="CHEBI:68546"/>
        <dbReference type="EC" id="2.7.4.28"/>
    </reaction>
</comment>
<evidence type="ECO:0000256" key="2">
    <source>
        <dbReference type="ARBA" id="ARBA00022679"/>
    </source>
</evidence>
<dbReference type="InterPro" id="IPR005177">
    <property type="entry name" value="Kinase-pyrophosphorylase"/>
</dbReference>
<dbReference type="EC" id="2.7.4.28" evidence="5"/>
<keyword evidence="4 5" id="KW-0418">Kinase</keyword>
<keyword evidence="3 5" id="KW-0547">Nucleotide-binding</keyword>
<feature type="binding site" evidence="5">
    <location>
        <begin position="157"/>
        <end position="164"/>
    </location>
    <ligand>
        <name>ADP</name>
        <dbReference type="ChEBI" id="CHEBI:456216"/>
    </ligand>
</feature>
<keyword evidence="1 5" id="KW-0723">Serine/threonine-protein kinase</keyword>
<dbReference type="STRING" id="1654360.EA58_10850"/>
<dbReference type="HAMAP" id="MF_01062">
    <property type="entry name" value="PSRP"/>
    <property type="match status" value="1"/>
</dbReference>
<keyword evidence="2 5" id="KW-0808">Transferase</keyword>
<dbReference type="EC" id="2.7.11.33" evidence="5"/>
<dbReference type="AlphaFoldDB" id="A0A066RM39"/>
<dbReference type="InterPro" id="IPR026530">
    <property type="entry name" value="PSRP"/>
</dbReference>
<protein>
    <recommendedName>
        <fullName evidence="5">Putative phosphoenolpyruvate synthase regulatory protein</fullName>
        <shortName evidence="5">PEP synthase regulatory protein</shortName>
        <shortName evidence="5">PSRP</shortName>
        <ecNumber evidence="5">2.7.11.33</ecNumber>
        <ecNumber evidence="5">2.7.4.28</ecNumber>
    </recommendedName>
    <alternativeName>
        <fullName evidence="5">Pyruvate, water dikinase regulatory protein</fullName>
    </alternativeName>
</protein>
<dbReference type="OrthoDB" id="9782201at2"/>
<accession>A0A066RM39</accession>
<dbReference type="GO" id="GO:0005524">
    <property type="term" value="F:ATP binding"/>
    <property type="evidence" value="ECO:0007669"/>
    <property type="project" value="InterPro"/>
</dbReference>
<dbReference type="GO" id="GO:0016776">
    <property type="term" value="F:phosphotransferase activity, phosphate group as acceptor"/>
    <property type="evidence" value="ECO:0007669"/>
    <property type="project" value="UniProtKB-UniRule"/>
</dbReference>
<keyword evidence="6" id="KW-0670">Pyruvate</keyword>
<organism evidence="6 7">
    <name type="scientific">Photobacterium galatheae</name>
    <dbReference type="NCBI Taxonomy" id="1654360"/>
    <lineage>
        <taxon>Bacteria</taxon>
        <taxon>Pseudomonadati</taxon>
        <taxon>Pseudomonadota</taxon>
        <taxon>Gammaproteobacteria</taxon>
        <taxon>Vibrionales</taxon>
        <taxon>Vibrionaceae</taxon>
        <taxon>Photobacterium</taxon>
    </lineage>
</organism>
<evidence type="ECO:0000256" key="1">
    <source>
        <dbReference type="ARBA" id="ARBA00022527"/>
    </source>
</evidence>
<dbReference type="NCBIfam" id="NF003742">
    <property type="entry name" value="PRK05339.1"/>
    <property type="match status" value="1"/>
</dbReference>
<evidence type="ECO:0000313" key="6">
    <source>
        <dbReference type="EMBL" id="KDM91515.1"/>
    </source>
</evidence>
<dbReference type="Pfam" id="PF03618">
    <property type="entry name" value="Kinase-PPPase"/>
    <property type="match status" value="1"/>
</dbReference>
<proteinExistence type="inferred from homology"/>
<reference evidence="6 7" key="1">
    <citation type="submission" date="2014-04" db="EMBL/GenBank/DDBJ databases">
        <title>Draft genome sequence of Photobacterium halotolerans S2753: a solonamide, ngercheumicin and holomycin producer.</title>
        <authorList>
            <person name="Machado H.R."/>
            <person name="Gram L."/>
        </authorList>
    </citation>
    <scope>NUCLEOTIDE SEQUENCE [LARGE SCALE GENOMIC DNA]</scope>
    <source>
        <strain evidence="6 7">S2753</strain>
    </source>
</reference>
<comment type="similarity">
    <text evidence="5">Belongs to the pyruvate, phosphate/water dikinase regulatory protein family. PSRP subfamily.</text>
</comment>
<dbReference type="RefSeq" id="WP_036752160.1">
    <property type="nucleotide sequence ID" value="NZ_JAGSGC010000006.1"/>
</dbReference>
<dbReference type="GO" id="GO:0043531">
    <property type="term" value="F:ADP binding"/>
    <property type="evidence" value="ECO:0007669"/>
    <property type="project" value="UniProtKB-UniRule"/>
</dbReference>
<evidence type="ECO:0000256" key="3">
    <source>
        <dbReference type="ARBA" id="ARBA00022741"/>
    </source>
</evidence>
<dbReference type="EMBL" id="JMIB01000021">
    <property type="protein sequence ID" value="KDM91515.1"/>
    <property type="molecule type" value="Genomic_DNA"/>
</dbReference>